<dbReference type="Gene3D" id="2.40.30.10">
    <property type="entry name" value="Translation factors"/>
    <property type="match status" value="2"/>
</dbReference>
<dbReference type="InterPro" id="IPR023115">
    <property type="entry name" value="TIF_IF2_dom3"/>
</dbReference>
<keyword evidence="5" id="KW-0342">GTP-binding</keyword>
<dbReference type="GO" id="GO:0005737">
    <property type="term" value="C:cytoplasm"/>
    <property type="evidence" value="ECO:0007669"/>
    <property type="project" value="TreeGrafter"/>
</dbReference>
<dbReference type="Gene3D" id="3.40.50.10050">
    <property type="entry name" value="Translation initiation factor IF- 2, domain 3"/>
    <property type="match status" value="1"/>
</dbReference>
<evidence type="ECO:0000313" key="7">
    <source>
        <dbReference type="EMBL" id="OIN92552.1"/>
    </source>
</evidence>
<dbReference type="Gene3D" id="3.40.50.300">
    <property type="entry name" value="P-loop containing nucleotide triphosphate hydrolases"/>
    <property type="match status" value="1"/>
</dbReference>
<comment type="similarity">
    <text evidence="1">Belongs to the TRAFAC class translation factor GTPase superfamily. Classic translation factor GTPase family. IF-2 subfamily.</text>
</comment>
<dbReference type="InterPro" id="IPR015760">
    <property type="entry name" value="TIF_IF2"/>
</dbReference>
<protein>
    <recommendedName>
        <fullName evidence="6">Tr-type G domain-containing protein</fullName>
    </recommendedName>
</protein>
<dbReference type="Pfam" id="PF22042">
    <property type="entry name" value="EF-G_D2"/>
    <property type="match status" value="1"/>
</dbReference>
<dbReference type="Pfam" id="PF11987">
    <property type="entry name" value="IF-2"/>
    <property type="match status" value="1"/>
</dbReference>
<feature type="domain" description="Tr-type G" evidence="6">
    <location>
        <begin position="14"/>
        <end position="183"/>
    </location>
</feature>
<dbReference type="AlphaFoldDB" id="A0A1J4RZJ8"/>
<dbReference type="PANTHER" id="PTHR43381">
    <property type="entry name" value="TRANSLATION INITIATION FACTOR IF-2-RELATED"/>
    <property type="match status" value="1"/>
</dbReference>
<organism evidence="7 8">
    <name type="scientific">Candidatus Collierbacteria bacterium CG1_02_44_10</name>
    <dbReference type="NCBI Taxonomy" id="1805087"/>
    <lineage>
        <taxon>Bacteria</taxon>
        <taxon>Candidatus Collieribacteriota</taxon>
    </lineage>
</organism>
<evidence type="ECO:0000256" key="2">
    <source>
        <dbReference type="ARBA" id="ARBA00022540"/>
    </source>
</evidence>
<dbReference type="GO" id="GO:0005525">
    <property type="term" value="F:GTP binding"/>
    <property type="evidence" value="ECO:0007669"/>
    <property type="project" value="UniProtKB-KW"/>
</dbReference>
<evidence type="ECO:0000256" key="4">
    <source>
        <dbReference type="ARBA" id="ARBA00022917"/>
    </source>
</evidence>
<dbReference type="Pfam" id="PF00009">
    <property type="entry name" value="GTP_EFTU"/>
    <property type="match status" value="1"/>
</dbReference>
<dbReference type="GO" id="GO:0003924">
    <property type="term" value="F:GTPase activity"/>
    <property type="evidence" value="ECO:0007669"/>
    <property type="project" value="InterPro"/>
</dbReference>
<sequence>MPENIKDTLPAEVGRPPVVTILGHVDHGKTSLLDRIRHAEVAAGEVGGITQAIGAYQIEYKGKKITFIDTPGHAAFSAMRHRGGQAADVAILLVAADDSVMPQTIESIEHIKSTGIPFVVAVNKIDLPGVNPDRVKTDLANNGVYVEGYGGNVPLVNISAKTGIGVDELLEIILLLAELEELKDTSAQTPATALVIESSLHPQIGPLATLLVKKGVFKKNDNLFLFKKNIGKIRSMIDYNSKTLLEAAPSTPFQVIGLSDVPSVGDLLTDIASAGTVPVGLEPTPSVLLSDVEKPTILLKADVQGSLEAILGTIQDQANIVYSSVGNISDTDIQTASSANAEILGFNVRISSSVAKLAEIEKVKFTNFRIIYQLFDYLKDLQENKTIAQGPKIIETGQATVLKIFNFGGTIVYGCVVISGKIKITDKIQNSKISSLQANKAEVLEVKKDQEFGLTLIPPIEFKPGDIMLSTTIEA</sequence>
<evidence type="ECO:0000259" key="6">
    <source>
        <dbReference type="PROSITE" id="PS51722"/>
    </source>
</evidence>
<dbReference type="InterPro" id="IPR027417">
    <property type="entry name" value="P-loop_NTPase"/>
</dbReference>
<evidence type="ECO:0000256" key="5">
    <source>
        <dbReference type="ARBA" id="ARBA00023134"/>
    </source>
</evidence>
<dbReference type="GO" id="GO:0003743">
    <property type="term" value="F:translation initiation factor activity"/>
    <property type="evidence" value="ECO:0007669"/>
    <property type="project" value="UniProtKB-KW"/>
</dbReference>
<evidence type="ECO:0000256" key="3">
    <source>
        <dbReference type="ARBA" id="ARBA00022741"/>
    </source>
</evidence>
<dbReference type="PANTHER" id="PTHR43381:SF4">
    <property type="entry name" value="EUKARYOTIC TRANSLATION INITIATION FACTOR 5B"/>
    <property type="match status" value="1"/>
</dbReference>
<dbReference type="PROSITE" id="PS51722">
    <property type="entry name" value="G_TR_2"/>
    <property type="match status" value="1"/>
</dbReference>
<dbReference type="EMBL" id="MNUK01000010">
    <property type="protein sequence ID" value="OIN92552.1"/>
    <property type="molecule type" value="Genomic_DNA"/>
</dbReference>
<accession>A0A1J4RZJ8</accession>
<dbReference type="InterPro" id="IPR000795">
    <property type="entry name" value="T_Tr_GTP-bd_dom"/>
</dbReference>
<gene>
    <name evidence="7" type="ORF">AUJ42_00335</name>
</gene>
<dbReference type="SUPFAM" id="SSF52156">
    <property type="entry name" value="Initiation factor IF2/eIF5b, domain 3"/>
    <property type="match status" value="1"/>
</dbReference>
<dbReference type="SUPFAM" id="SSF52540">
    <property type="entry name" value="P-loop containing nucleoside triphosphate hydrolases"/>
    <property type="match status" value="1"/>
</dbReference>
<dbReference type="InterPro" id="IPR005225">
    <property type="entry name" value="Small_GTP-bd"/>
</dbReference>
<keyword evidence="4" id="KW-0648">Protein biosynthesis</keyword>
<dbReference type="InterPro" id="IPR009000">
    <property type="entry name" value="Transl_B-barrel_sf"/>
</dbReference>
<evidence type="ECO:0000256" key="1">
    <source>
        <dbReference type="ARBA" id="ARBA00007733"/>
    </source>
</evidence>
<keyword evidence="3" id="KW-0547">Nucleotide-binding</keyword>
<dbReference type="InterPro" id="IPR036925">
    <property type="entry name" value="TIF_IF2_dom3_sf"/>
</dbReference>
<dbReference type="CDD" id="cd01887">
    <property type="entry name" value="IF2_eIF5B"/>
    <property type="match status" value="1"/>
</dbReference>
<reference evidence="7 8" key="1">
    <citation type="journal article" date="2016" name="Environ. Microbiol.">
        <title>Genomic resolution of a cold subsurface aquifer community provides metabolic insights for novel microbes adapted to high CO concentrations.</title>
        <authorList>
            <person name="Probst A.J."/>
            <person name="Castelle C.J."/>
            <person name="Singh A."/>
            <person name="Brown C.T."/>
            <person name="Anantharaman K."/>
            <person name="Sharon I."/>
            <person name="Hug L.A."/>
            <person name="Burstein D."/>
            <person name="Emerson J.B."/>
            <person name="Thomas B.C."/>
            <person name="Banfield J.F."/>
        </authorList>
    </citation>
    <scope>NUCLEOTIDE SEQUENCE [LARGE SCALE GENOMIC DNA]</scope>
    <source>
        <strain evidence="7">CG1_02_44_10</strain>
    </source>
</reference>
<comment type="caution">
    <text evidence="7">The sequence shown here is derived from an EMBL/GenBank/DDBJ whole genome shotgun (WGS) entry which is preliminary data.</text>
</comment>
<dbReference type="SUPFAM" id="SSF50447">
    <property type="entry name" value="Translation proteins"/>
    <property type="match status" value="2"/>
</dbReference>
<evidence type="ECO:0000313" key="8">
    <source>
        <dbReference type="Proteomes" id="UP000182345"/>
    </source>
</evidence>
<dbReference type="FunFam" id="3.40.50.300:FF:000019">
    <property type="entry name" value="Translation initiation factor IF-2"/>
    <property type="match status" value="1"/>
</dbReference>
<proteinExistence type="inferred from homology"/>
<dbReference type="InterPro" id="IPR053905">
    <property type="entry name" value="EF-G-like_DII"/>
</dbReference>
<name>A0A1J4RZJ8_9BACT</name>
<dbReference type="NCBIfam" id="TIGR00231">
    <property type="entry name" value="small_GTP"/>
    <property type="match status" value="1"/>
</dbReference>
<keyword evidence="2" id="KW-0396">Initiation factor</keyword>
<dbReference type="FunFam" id="3.40.50.10050:FF:000001">
    <property type="entry name" value="Translation initiation factor IF-2"/>
    <property type="match status" value="1"/>
</dbReference>
<dbReference type="Proteomes" id="UP000182345">
    <property type="component" value="Unassembled WGS sequence"/>
</dbReference>